<keyword evidence="3" id="KW-1185">Reference proteome</keyword>
<gene>
    <name evidence="2" type="ORF">FWJ25_02160</name>
</gene>
<keyword evidence="1" id="KW-0732">Signal</keyword>
<dbReference type="RefSeq" id="WP_149598595.1">
    <property type="nucleotide sequence ID" value="NZ_VTUU01000001.1"/>
</dbReference>
<dbReference type="Proteomes" id="UP000323161">
    <property type="component" value="Unassembled WGS sequence"/>
</dbReference>
<protein>
    <submittedName>
        <fullName evidence="2">Uncharacterized protein</fullName>
    </submittedName>
</protein>
<dbReference type="AlphaFoldDB" id="A0A5B0VN29"/>
<feature type="signal peptide" evidence="1">
    <location>
        <begin position="1"/>
        <end position="25"/>
    </location>
</feature>
<proteinExistence type="predicted"/>
<sequence length="141" mass="15493">MSKCMRLLSVLCGALILQVSVVVRAGNDDWRPVAEQVISELDVALSSYQAGHAQEARRSVIQAYFGPFEGEKMEAAIRSQFGIEPAFLVERQFGALRKAIKQGAEQSDVIQLTEGLKQALREQAGKLNEAGVSRNVFEVNQ</sequence>
<accession>A0A5B0VN29</accession>
<dbReference type="EMBL" id="VTUU01000001">
    <property type="protein sequence ID" value="KAA1175957.1"/>
    <property type="molecule type" value="Genomic_DNA"/>
</dbReference>
<organism evidence="2 3">
    <name type="scientific">Marinobacter salinexigens</name>
    <dbReference type="NCBI Taxonomy" id="2919747"/>
    <lineage>
        <taxon>Bacteria</taxon>
        <taxon>Pseudomonadati</taxon>
        <taxon>Pseudomonadota</taxon>
        <taxon>Gammaproteobacteria</taxon>
        <taxon>Pseudomonadales</taxon>
        <taxon>Marinobacteraceae</taxon>
        <taxon>Marinobacter</taxon>
    </lineage>
</organism>
<evidence type="ECO:0000313" key="3">
    <source>
        <dbReference type="Proteomes" id="UP000323161"/>
    </source>
</evidence>
<comment type="caution">
    <text evidence="2">The sequence shown here is derived from an EMBL/GenBank/DDBJ whole genome shotgun (WGS) entry which is preliminary data.</text>
</comment>
<evidence type="ECO:0000313" key="2">
    <source>
        <dbReference type="EMBL" id="KAA1175957.1"/>
    </source>
</evidence>
<name>A0A5B0VN29_9GAMM</name>
<evidence type="ECO:0000256" key="1">
    <source>
        <dbReference type="SAM" id="SignalP"/>
    </source>
</evidence>
<reference evidence="2 3" key="1">
    <citation type="submission" date="2019-08" db="EMBL/GenBank/DDBJ databases">
        <title>Marinobacter ZYF650 sp. nov., a marine bacterium isolated from seawater of the Mariana trench.</title>
        <authorList>
            <person name="Ahmad W."/>
        </authorList>
    </citation>
    <scope>NUCLEOTIDE SEQUENCE [LARGE SCALE GENOMIC DNA]</scope>
    <source>
        <strain evidence="2 3">ZYF650</strain>
    </source>
</reference>
<feature type="chain" id="PRO_5023081016" evidence="1">
    <location>
        <begin position="26"/>
        <end position="141"/>
    </location>
</feature>